<name>A0A7W8GIS4_9DEIO</name>
<accession>A0A7W8GIS4</accession>
<evidence type="ECO:0000313" key="2">
    <source>
        <dbReference type="Proteomes" id="UP000525389"/>
    </source>
</evidence>
<comment type="caution">
    <text evidence="1">The sequence shown here is derived from an EMBL/GenBank/DDBJ whole genome shotgun (WGS) entry which is preliminary data.</text>
</comment>
<proteinExistence type="predicted"/>
<evidence type="ECO:0000313" key="1">
    <source>
        <dbReference type="EMBL" id="MBB5236248.1"/>
    </source>
</evidence>
<dbReference type="AlphaFoldDB" id="A0A7W8GIS4"/>
<reference evidence="1 2" key="1">
    <citation type="submission" date="2020-08" db="EMBL/GenBank/DDBJ databases">
        <title>Genomic Encyclopedia of Type Strains, Phase IV (KMG-IV): sequencing the most valuable type-strain genomes for metagenomic binning, comparative biology and taxonomic classification.</title>
        <authorList>
            <person name="Goeker M."/>
        </authorList>
    </citation>
    <scope>NUCLEOTIDE SEQUENCE [LARGE SCALE GENOMIC DNA]</scope>
    <source>
        <strain evidence="1 2">DSM 101791</strain>
    </source>
</reference>
<gene>
    <name evidence="1" type="ORF">HNQ09_003721</name>
</gene>
<dbReference type="EMBL" id="JACHFN010000023">
    <property type="protein sequence ID" value="MBB5236248.1"/>
    <property type="molecule type" value="Genomic_DNA"/>
</dbReference>
<sequence>MTASSTKTLTESDFVKQIIANSNALSSHLTKPSKTGKSSLGLDGYLEFYIFSVVVRAMKKKGFSCLYFNRDANQRFLVPQAGHNISSNFSYVKFVKPRCDEWVCKEAHISLFVKGASGVKQEADVCVLPIGNGKYYRNSGKTFECVQRNLSRGQKSG</sequence>
<protein>
    <submittedName>
        <fullName evidence="1">Uncharacterized protein</fullName>
    </submittedName>
</protein>
<dbReference type="Proteomes" id="UP000525389">
    <property type="component" value="Unassembled WGS sequence"/>
</dbReference>
<keyword evidence="2" id="KW-1185">Reference proteome</keyword>
<organism evidence="1 2">
    <name type="scientific">Deinococcus budaensis</name>
    <dbReference type="NCBI Taxonomy" id="1665626"/>
    <lineage>
        <taxon>Bacteria</taxon>
        <taxon>Thermotogati</taxon>
        <taxon>Deinococcota</taxon>
        <taxon>Deinococci</taxon>
        <taxon>Deinococcales</taxon>
        <taxon>Deinococcaceae</taxon>
        <taxon>Deinococcus</taxon>
    </lineage>
</organism>
<dbReference type="RefSeq" id="WP_184031966.1">
    <property type="nucleotide sequence ID" value="NZ_JACHFN010000023.1"/>
</dbReference>